<keyword evidence="1" id="KW-1133">Transmembrane helix</keyword>
<proteinExistence type="predicted"/>
<reference evidence="2 3" key="1">
    <citation type="submission" date="2019-12" db="EMBL/GenBank/DDBJ databases">
        <title>Complete Genome Sequence of a Quorum-Sensing Bacterium,Rhodobacteraceae bacterium C31, Isolated from a marine microalgae symbiotic bacteria.</title>
        <authorList>
            <person name="Zhang Y."/>
        </authorList>
    </citation>
    <scope>NUCLEOTIDE SEQUENCE [LARGE SCALE GENOMIC DNA]</scope>
    <source>
        <strain evidence="2 3">C31</strain>
    </source>
</reference>
<evidence type="ECO:0000256" key="1">
    <source>
        <dbReference type="SAM" id="Phobius"/>
    </source>
</evidence>
<gene>
    <name evidence="2" type="ORF">GQA70_05100</name>
</gene>
<keyword evidence="1" id="KW-0472">Membrane</keyword>
<organism evidence="2 3">
    <name type="scientific">Ponticoccus alexandrii</name>
    <dbReference type="NCBI Taxonomy" id="1943633"/>
    <lineage>
        <taxon>Bacteria</taxon>
        <taxon>Pseudomonadati</taxon>
        <taxon>Pseudomonadota</taxon>
        <taxon>Alphaproteobacteria</taxon>
        <taxon>Rhodobacterales</taxon>
        <taxon>Roseobacteraceae</taxon>
        <taxon>Ponticoccus</taxon>
    </lineage>
</organism>
<feature type="transmembrane region" description="Helical" evidence="1">
    <location>
        <begin position="6"/>
        <end position="27"/>
    </location>
</feature>
<evidence type="ECO:0000313" key="3">
    <source>
        <dbReference type="Proteomes" id="UP000596387"/>
    </source>
</evidence>
<evidence type="ECO:0000313" key="2">
    <source>
        <dbReference type="EMBL" id="QRF65749.1"/>
    </source>
</evidence>
<name>A0ABX7F5J3_9RHOB</name>
<dbReference type="Proteomes" id="UP000596387">
    <property type="component" value="Chromosome"/>
</dbReference>
<dbReference type="EMBL" id="CP047166">
    <property type="protein sequence ID" value="QRF65749.1"/>
    <property type="molecule type" value="Genomic_DNA"/>
</dbReference>
<protein>
    <submittedName>
        <fullName evidence="2">Uncharacterized protein</fullName>
    </submittedName>
</protein>
<feature type="transmembrane region" description="Helical" evidence="1">
    <location>
        <begin position="39"/>
        <end position="59"/>
    </location>
</feature>
<sequence>MLLTLVLTPVTATLIFVAGCLAGYQYRRTWKAGGARWKLWLYGVVAAAAFLTLGFVPMAEPGI</sequence>
<accession>A0ABX7F5J3</accession>
<keyword evidence="3" id="KW-1185">Reference proteome</keyword>
<keyword evidence="1" id="KW-0812">Transmembrane</keyword>